<dbReference type="EMBL" id="CAJNOO010000964">
    <property type="protein sequence ID" value="CAF1070689.1"/>
    <property type="molecule type" value="Genomic_DNA"/>
</dbReference>
<comment type="caution">
    <text evidence="1">The sequence shown here is derived from an EMBL/GenBank/DDBJ whole genome shotgun (WGS) entry which is preliminary data.</text>
</comment>
<sequence>DEQLITIEKETHVAESQLEEAMSTLLEVQQELDTFKAADITDMLCFVNPVDTI</sequence>
<protein>
    <submittedName>
        <fullName evidence="1">Uncharacterized protein</fullName>
    </submittedName>
</protein>
<evidence type="ECO:0000313" key="2">
    <source>
        <dbReference type="Proteomes" id="UP000663882"/>
    </source>
</evidence>
<name>A0A814LYV2_9BILA</name>
<organism evidence="1 2">
    <name type="scientific">Rotaria sordida</name>
    <dbReference type="NCBI Taxonomy" id="392033"/>
    <lineage>
        <taxon>Eukaryota</taxon>
        <taxon>Metazoa</taxon>
        <taxon>Spiralia</taxon>
        <taxon>Gnathifera</taxon>
        <taxon>Rotifera</taxon>
        <taxon>Eurotatoria</taxon>
        <taxon>Bdelloidea</taxon>
        <taxon>Philodinida</taxon>
        <taxon>Philodinidae</taxon>
        <taxon>Rotaria</taxon>
    </lineage>
</organism>
<dbReference type="Proteomes" id="UP000663882">
    <property type="component" value="Unassembled WGS sequence"/>
</dbReference>
<accession>A0A814LYV2</accession>
<gene>
    <name evidence="1" type="ORF">RFH988_LOCUS17757</name>
</gene>
<dbReference type="AlphaFoldDB" id="A0A814LYV2"/>
<dbReference type="Gene3D" id="1.20.920.60">
    <property type="match status" value="1"/>
</dbReference>
<evidence type="ECO:0000313" key="1">
    <source>
        <dbReference type="EMBL" id="CAF1070689.1"/>
    </source>
</evidence>
<dbReference type="OrthoDB" id="447173at2759"/>
<feature type="non-terminal residue" evidence="1">
    <location>
        <position position="1"/>
    </location>
</feature>
<reference evidence="1" key="1">
    <citation type="submission" date="2021-02" db="EMBL/GenBank/DDBJ databases">
        <authorList>
            <person name="Nowell W R."/>
        </authorList>
    </citation>
    <scope>NUCLEOTIDE SEQUENCE</scope>
</reference>
<proteinExistence type="predicted"/>